<evidence type="ECO:0000256" key="1">
    <source>
        <dbReference type="SAM" id="MobiDB-lite"/>
    </source>
</evidence>
<keyword evidence="3" id="KW-1185">Reference proteome</keyword>
<feature type="compositionally biased region" description="Basic and acidic residues" evidence="1">
    <location>
        <begin position="13"/>
        <end position="25"/>
    </location>
</feature>
<feature type="compositionally biased region" description="Polar residues" evidence="1">
    <location>
        <begin position="130"/>
        <end position="145"/>
    </location>
</feature>
<gene>
    <name evidence="2" type="ORF">HPB51_016102</name>
</gene>
<feature type="region of interest" description="Disordered" evidence="1">
    <location>
        <begin position="265"/>
        <end position="286"/>
    </location>
</feature>
<organism evidence="2 3">
    <name type="scientific">Rhipicephalus microplus</name>
    <name type="common">Cattle tick</name>
    <name type="synonym">Boophilus microplus</name>
    <dbReference type="NCBI Taxonomy" id="6941"/>
    <lineage>
        <taxon>Eukaryota</taxon>
        <taxon>Metazoa</taxon>
        <taxon>Ecdysozoa</taxon>
        <taxon>Arthropoda</taxon>
        <taxon>Chelicerata</taxon>
        <taxon>Arachnida</taxon>
        <taxon>Acari</taxon>
        <taxon>Parasitiformes</taxon>
        <taxon>Ixodida</taxon>
        <taxon>Ixodoidea</taxon>
        <taxon>Ixodidae</taxon>
        <taxon>Rhipicephalinae</taxon>
        <taxon>Rhipicephalus</taxon>
        <taxon>Boophilus</taxon>
    </lineage>
</organism>
<dbReference type="EMBL" id="JABSTU010000011">
    <property type="protein sequence ID" value="KAH8009396.1"/>
    <property type="molecule type" value="Genomic_DNA"/>
</dbReference>
<name>A0A9J6D5M6_RHIMP</name>
<evidence type="ECO:0000313" key="2">
    <source>
        <dbReference type="EMBL" id="KAH8009396.1"/>
    </source>
</evidence>
<dbReference type="Proteomes" id="UP000821866">
    <property type="component" value="Chromosome 9"/>
</dbReference>
<feature type="compositionally biased region" description="Basic and acidic residues" evidence="1">
    <location>
        <begin position="161"/>
        <end position="177"/>
    </location>
</feature>
<protein>
    <submittedName>
        <fullName evidence="2">Uncharacterized protein</fullName>
    </submittedName>
</protein>
<proteinExistence type="predicted"/>
<dbReference type="AlphaFoldDB" id="A0A9J6D5M6"/>
<comment type="caution">
    <text evidence="2">The sequence shown here is derived from an EMBL/GenBank/DDBJ whole genome shotgun (WGS) entry which is preliminary data.</text>
</comment>
<evidence type="ECO:0000313" key="3">
    <source>
        <dbReference type="Proteomes" id="UP000821866"/>
    </source>
</evidence>
<reference evidence="2" key="1">
    <citation type="journal article" date="2020" name="Cell">
        <title>Large-Scale Comparative Analyses of Tick Genomes Elucidate Their Genetic Diversity and Vector Capacities.</title>
        <authorList>
            <consortium name="Tick Genome and Microbiome Consortium (TIGMIC)"/>
            <person name="Jia N."/>
            <person name="Wang J."/>
            <person name="Shi W."/>
            <person name="Du L."/>
            <person name="Sun Y."/>
            <person name="Zhan W."/>
            <person name="Jiang J.F."/>
            <person name="Wang Q."/>
            <person name="Zhang B."/>
            <person name="Ji P."/>
            <person name="Bell-Sakyi L."/>
            <person name="Cui X.M."/>
            <person name="Yuan T.T."/>
            <person name="Jiang B.G."/>
            <person name="Yang W.F."/>
            <person name="Lam T.T."/>
            <person name="Chang Q.C."/>
            <person name="Ding S.J."/>
            <person name="Wang X.J."/>
            <person name="Zhu J.G."/>
            <person name="Ruan X.D."/>
            <person name="Zhao L."/>
            <person name="Wei J.T."/>
            <person name="Ye R.Z."/>
            <person name="Que T.C."/>
            <person name="Du C.H."/>
            <person name="Zhou Y.H."/>
            <person name="Cheng J.X."/>
            <person name="Dai P.F."/>
            <person name="Guo W.B."/>
            <person name="Han X.H."/>
            <person name="Huang E.J."/>
            <person name="Li L.F."/>
            <person name="Wei W."/>
            <person name="Gao Y.C."/>
            <person name="Liu J.Z."/>
            <person name="Shao H.Z."/>
            <person name="Wang X."/>
            <person name="Wang C.C."/>
            <person name="Yang T.C."/>
            <person name="Huo Q.B."/>
            <person name="Li W."/>
            <person name="Chen H.Y."/>
            <person name="Chen S.E."/>
            <person name="Zhou L.G."/>
            <person name="Ni X.B."/>
            <person name="Tian J.H."/>
            <person name="Sheng Y."/>
            <person name="Liu T."/>
            <person name="Pan Y.S."/>
            <person name="Xia L.Y."/>
            <person name="Li J."/>
            <person name="Zhao F."/>
            <person name="Cao W.C."/>
        </authorList>
    </citation>
    <scope>NUCLEOTIDE SEQUENCE</scope>
    <source>
        <strain evidence="2">Rmic-2018</strain>
    </source>
</reference>
<reference evidence="2" key="2">
    <citation type="submission" date="2021-09" db="EMBL/GenBank/DDBJ databases">
        <authorList>
            <person name="Jia N."/>
            <person name="Wang J."/>
            <person name="Shi W."/>
            <person name="Du L."/>
            <person name="Sun Y."/>
            <person name="Zhan W."/>
            <person name="Jiang J."/>
            <person name="Wang Q."/>
            <person name="Zhang B."/>
            <person name="Ji P."/>
            <person name="Sakyi L.B."/>
            <person name="Cui X."/>
            <person name="Yuan T."/>
            <person name="Jiang B."/>
            <person name="Yang W."/>
            <person name="Lam T.T.-Y."/>
            <person name="Chang Q."/>
            <person name="Ding S."/>
            <person name="Wang X."/>
            <person name="Zhu J."/>
            <person name="Ruan X."/>
            <person name="Zhao L."/>
            <person name="Wei J."/>
            <person name="Que T."/>
            <person name="Du C."/>
            <person name="Cheng J."/>
            <person name="Dai P."/>
            <person name="Han X."/>
            <person name="Huang E."/>
            <person name="Gao Y."/>
            <person name="Liu J."/>
            <person name="Shao H."/>
            <person name="Ye R."/>
            <person name="Li L."/>
            <person name="Wei W."/>
            <person name="Wang X."/>
            <person name="Wang C."/>
            <person name="Huo Q."/>
            <person name="Li W."/>
            <person name="Guo W."/>
            <person name="Chen H."/>
            <person name="Chen S."/>
            <person name="Zhou L."/>
            <person name="Zhou L."/>
            <person name="Ni X."/>
            <person name="Tian J."/>
            <person name="Zhou Y."/>
            <person name="Sheng Y."/>
            <person name="Liu T."/>
            <person name="Pan Y."/>
            <person name="Xia L."/>
            <person name="Li J."/>
            <person name="Zhao F."/>
            <person name="Cao W."/>
        </authorList>
    </citation>
    <scope>NUCLEOTIDE SEQUENCE</scope>
    <source>
        <strain evidence="2">Rmic-2018</strain>
        <tissue evidence="2">Larvae</tissue>
    </source>
</reference>
<feature type="region of interest" description="Disordered" evidence="1">
    <location>
        <begin position="161"/>
        <end position="222"/>
    </location>
</feature>
<feature type="region of interest" description="Disordered" evidence="1">
    <location>
        <begin position="91"/>
        <end position="145"/>
    </location>
</feature>
<accession>A0A9J6D5M6</accession>
<sequence length="286" mass="31340">METPEQRPGCSSEGKDARVGFEGRRVGVARPRTRTPYRPSAVRTQRGNNSTVVLALLVLVLAAESFHDACHRYWNRNTNLAEDLALALSKARPPGPRHANRRCSNAPQGPEEEEEARKSKSSFSGRAPTNPGSDTSPLASARSSTRANLRELFDLLAMQREADQGKRQREDIEERTKPSVCRCRGGPPVTATLGRTPSDKRHTRLRHQHQAAAPSLRTRKCSRQSLSETSLQGGRSCVEGLVKPTAATDSTAAVVWRTRQKLTVGSKPGCRRSTFRKTGLPGSSRA</sequence>
<feature type="region of interest" description="Disordered" evidence="1">
    <location>
        <begin position="1"/>
        <end position="43"/>
    </location>
</feature>